<dbReference type="Pfam" id="PF12708">
    <property type="entry name" value="Pect-lyase_RHGA_epim"/>
    <property type="match status" value="1"/>
</dbReference>
<dbReference type="InterPro" id="IPR011050">
    <property type="entry name" value="Pectin_lyase_fold/virulence"/>
</dbReference>
<dbReference type="KEGG" id="cvr:CHLNCDRAFT_137072"/>
<evidence type="ECO:0000256" key="1">
    <source>
        <dbReference type="SAM" id="MobiDB-lite"/>
    </source>
</evidence>
<name>E1ZLX8_CHLVA</name>
<organism evidence="4">
    <name type="scientific">Chlorella variabilis</name>
    <name type="common">Green alga</name>
    <dbReference type="NCBI Taxonomy" id="554065"/>
    <lineage>
        <taxon>Eukaryota</taxon>
        <taxon>Viridiplantae</taxon>
        <taxon>Chlorophyta</taxon>
        <taxon>core chlorophytes</taxon>
        <taxon>Trebouxiophyceae</taxon>
        <taxon>Chlorellales</taxon>
        <taxon>Chlorellaceae</taxon>
        <taxon>Chlorella clade</taxon>
        <taxon>Chlorella</taxon>
    </lineage>
</organism>
<dbReference type="OrthoDB" id="511078at2759"/>
<feature type="domain" description="Rhamnogalacturonase A/B/Epimerase-like pectate lyase" evidence="2">
    <location>
        <begin position="73"/>
        <end position="169"/>
    </location>
</feature>
<feature type="compositionally biased region" description="Pro residues" evidence="1">
    <location>
        <begin position="1"/>
        <end position="26"/>
    </location>
</feature>
<dbReference type="InterPro" id="IPR024535">
    <property type="entry name" value="RHGA/B-epi-like_pectate_lyase"/>
</dbReference>
<accession>E1ZLX8</accession>
<feature type="region of interest" description="Disordered" evidence="1">
    <location>
        <begin position="1"/>
        <end position="28"/>
    </location>
</feature>
<dbReference type="InParanoid" id="E1ZLX8"/>
<dbReference type="Gene3D" id="2.160.20.10">
    <property type="entry name" value="Single-stranded right-handed beta-helix, Pectin lyase-like"/>
    <property type="match status" value="1"/>
</dbReference>
<gene>
    <name evidence="3" type="ORF">CHLNCDRAFT_137072</name>
</gene>
<evidence type="ECO:0000313" key="3">
    <source>
        <dbReference type="EMBL" id="EFN53344.1"/>
    </source>
</evidence>
<dbReference type="GeneID" id="17352726"/>
<evidence type="ECO:0000259" key="2">
    <source>
        <dbReference type="Pfam" id="PF12708"/>
    </source>
</evidence>
<dbReference type="AlphaFoldDB" id="E1ZLX8"/>
<dbReference type="RefSeq" id="XP_005845446.1">
    <property type="nucleotide sequence ID" value="XM_005845384.1"/>
</dbReference>
<protein>
    <recommendedName>
        <fullName evidence="2">Rhamnogalacturonase A/B/Epimerase-like pectate lyase domain-containing protein</fullName>
    </recommendedName>
</protein>
<evidence type="ECO:0000313" key="4">
    <source>
        <dbReference type="Proteomes" id="UP000008141"/>
    </source>
</evidence>
<reference evidence="3 4" key="1">
    <citation type="journal article" date="2010" name="Plant Cell">
        <title>The Chlorella variabilis NC64A genome reveals adaptation to photosymbiosis, coevolution with viruses, and cryptic sex.</title>
        <authorList>
            <person name="Blanc G."/>
            <person name="Duncan G."/>
            <person name="Agarkova I."/>
            <person name="Borodovsky M."/>
            <person name="Gurnon J."/>
            <person name="Kuo A."/>
            <person name="Lindquist E."/>
            <person name="Lucas S."/>
            <person name="Pangilinan J."/>
            <person name="Polle J."/>
            <person name="Salamov A."/>
            <person name="Terry A."/>
            <person name="Yamada T."/>
            <person name="Dunigan D.D."/>
            <person name="Grigoriev I.V."/>
            <person name="Claverie J.M."/>
            <person name="Van Etten J.L."/>
        </authorList>
    </citation>
    <scope>NUCLEOTIDE SEQUENCE [LARGE SCALE GENOMIC DNA]</scope>
    <source>
        <strain evidence="3 4">NC64A</strain>
    </source>
</reference>
<keyword evidence="4" id="KW-1185">Reference proteome</keyword>
<sequence length="679" mass="73068">MPSKPVPRPSPKPSPRPSPKPKPVPQPASSNAFYSPFFGRNGEMWSPRARLADWSYAGYMGLQAAIPSYPVKFNVRDFGAKGNGKTDDTKAFIAALAAASEVAALFNTFDCSTRWRQRRCTSPHNGFLNQGKQGVAVFVPPGTYVITQSITITQSNVVLRGASMGNTILFFPKPLQAIYGRSQSWSFGSGFLIIDGNNAGGNQAKYQLARVTADADKGSWRLQVSSTAGIQVGQWVRIYALAPSPNRRRQLLQNGTAVPASGPGGDAVGIAVEQSGAGGGAGGLLPLTPVLQRQVAVAAEYAASELAEEGVWASARGGTLDAYLYGDNLVDSGTNAFEGADHIRFSFRVTAKGSNWIQLSRPLPYNLRTRWQVHVYQIYASVQHSGIENFTFKFPWDVYPVHLGCKGYNAIAVTSVVNAWIRNIRIINADNGIVVTQSDFVSVRSVSLVVERPRWSQSTYPDNGHHALMIGRSADVSFRFFNIGTRYMHDLSLDGFAERNVFSSGTGVDMNIDCHRAGPHNNLFGLLRLGKATRAFRSGGEETRGAHSGARANNTFWNIAPSARGAKLELPSCEFGPLLNFIGSYLPPVQSRDSRYAESVAATSAATEGNATLGGIGGSNATGATISSDGGLVGIADAYNPAWCLKKKWRITLVPPGRVLLPSNLFQAMADTRRQRGLG</sequence>
<dbReference type="InterPro" id="IPR012334">
    <property type="entry name" value="Pectin_lyas_fold"/>
</dbReference>
<dbReference type="Proteomes" id="UP000008141">
    <property type="component" value="Unassembled WGS sequence"/>
</dbReference>
<dbReference type="SUPFAM" id="SSF51126">
    <property type="entry name" value="Pectin lyase-like"/>
    <property type="match status" value="1"/>
</dbReference>
<dbReference type="eggNOG" id="ENOG502R8TM">
    <property type="taxonomic scope" value="Eukaryota"/>
</dbReference>
<proteinExistence type="predicted"/>
<dbReference type="EMBL" id="GL433852">
    <property type="protein sequence ID" value="EFN53344.1"/>
    <property type="molecule type" value="Genomic_DNA"/>
</dbReference>